<feature type="domain" description="AsmA" evidence="2">
    <location>
        <begin position="5"/>
        <end position="121"/>
    </location>
</feature>
<reference evidence="3" key="2">
    <citation type="submission" date="2020-09" db="EMBL/GenBank/DDBJ databases">
        <authorList>
            <person name="Sun Q."/>
            <person name="Sedlacek I."/>
        </authorList>
    </citation>
    <scope>NUCLEOTIDE SEQUENCE</scope>
    <source>
        <strain evidence="3">CCM 7897</strain>
    </source>
</reference>
<feature type="compositionally biased region" description="Low complexity" evidence="1">
    <location>
        <begin position="1192"/>
        <end position="1203"/>
    </location>
</feature>
<feature type="compositionally biased region" description="Pro residues" evidence="1">
    <location>
        <begin position="1156"/>
        <end position="1183"/>
    </location>
</feature>
<dbReference type="EMBL" id="BMCT01000006">
    <property type="protein sequence ID" value="GGF75656.1"/>
    <property type="molecule type" value="Genomic_DNA"/>
</dbReference>
<gene>
    <name evidence="3" type="ORF">GCM10007301_39470</name>
</gene>
<evidence type="ECO:0000313" key="4">
    <source>
        <dbReference type="Proteomes" id="UP000606044"/>
    </source>
</evidence>
<sequence>MQAILIGLASAVILVIGAAFSAPFVVDWTQWRSTFEAEASRILGLPVEIRGTIEADILPSPHLVLRNVAIGTDEAQSGATMRELRADLSLGALLRGDVEASNVTLVRPALRVVLDASGRVTPPKGTRPAAGLSIAQFTIDQGTLDLRDRGAGRTVRLTDLSLKGEARSTLGPFRLEGDGTASGERYALRVTLGKIGEEGGRLRFIADGRSRPFSLDLDGTLRTASGMPQFEGKGTLLRRGEGAGTDAWRLSATVRMSPEAVVADTLDLVMGDDARPVQLSGSARLSLGRAVGLDAVLNARSLDLDALRALPVGTQQTPGEALAGLAGAFAELPAPEVTSRIGVAVDQLTVGGTVVRDARADLTGSSAGWHMDTAEAKLPGQTALRLSGVPARTGAASAGLGGDLLLTSEDPAAFLRWAAPRAAPEYAAAVKGPVRIAGRINAEAARYAVTGLDARFGPARLSGDGTLDLKDITAPRLDLKLALDGADLDPLIALGRKGLGDASLPLSGAIALDGQSLTLSGLPLRRLALAAEGRDRNWTLTRFTLDDLVGLKLAGTGQMRTGSAPTGQLALTLSGTKADGLVPVSRLVAGSETADVIHRLLPVAAPVELTAQATWGEKGAHSLTATGTLGQLEGRAAFARTDGAAPSKVSLAVTAADGAKALEAAGLPGLRQGLGPARIDLAIDPRSDGTAGFDGRVALGGATASGTGTVRLNPEGALLPTLDMRLDGPDLARLLAADLSTDGPVPGSLTFALSRAGALWRFDTLTGTLGGAPLSGQFTLEAAAVPRIDGRLETESLSVPRLMGLWSARSVGPDVGTGAWSNARFSPAIPAPAAFALDLNAKRIELSGPYRLTDGHLRIVADSNAFELRDVSGGLGSGHVAGAITLRRRGDALQADGRISVDSVESGVLLGPLGLRTPPRGRVSFSLDAVGMGRTPQAIVQALSGQGTVSVQELEIPGVDPKAIDSVMAETAIGQPPDERRITAMYDRALQRGPLKLEQLEGTFGLVNGVARLSPARAITGNTNIAVSGTLDLARLLMDVTLEQEGRESPGTLPGGTIAWRGPLAAPERRVTSTALTGVISMRAIERETRRLEERQNAPLPAVAPPPPAQPQAAPMAPAPATPAPAPISAPPVPPAPSPAPAVPAPTVPAPTTASPVPPPNPAPAATPPAPTPRAATPTPPPRTEPRAAEIQPSAPLGPQAAPALPPPVDIGPAMRPRMEPAEPEAIQPPMPIQPFGGFGILMRPPASMPE</sequence>
<dbReference type="PANTHER" id="PTHR30441:SF4">
    <property type="entry name" value="PROTEIN ASMA"/>
    <property type="match status" value="1"/>
</dbReference>
<reference evidence="3" key="1">
    <citation type="journal article" date="2014" name="Int. J. Syst. Evol. Microbiol.">
        <title>Complete genome sequence of Corynebacterium casei LMG S-19264T (=DSM 44701T), isolated from a smear-ripened cheese.</title>
        <authorList>
            <consortium name="US DOE Joint Genome Institute (JGI-PGF)"/>
            <person name="Walter F."/>
            <person name="Albersmeier A."/>
            <person name="Kalinowski J."/>
            <person name="Ruckert C."/>
        </authorList>
    </citation>
    <scope>NUCLEOTIDE SEQUENCE</scope>
    <source>
        <strain evidence="3">CCM 7897</strain>
    </source>
</reference>
<evidence type="ECO:0000256" key="1">
    <source>
        <dbReference type="SAM" id="MobiDB-lite"/>
    </source>
</evidence>
<dbReference type="GO" id="GO:0090313">
    <property type="term" value="P:regulation of protein targeting to membrane"/>
    <property type="evidence" value="ECO:0007669"/>
    <property type="project" value="TreeGrafter"/>
</dbReference>
<dbReference type="Pfam" id="PF05170">
    <property type="entry name" value="AsmA"/>
    <property type="match status" value="1"/>
</dbReference>
<evidence type="ECO:0000313" key="3">
    <source>
        <dbReference type="EMBL" id="GGF75656.1"/>
    </source>
</evidence>
<name>A0A917C800_9HYPH</name>
<dbReference type="RefSeq" id="WP_188581772.1">
    <property type="nucleotide sequence ID" value="NZ_BMCT01000006.1"/>
</dbReference>
<organism evidence="3 4">
    <name type="scientific">Azorhizobium oxalatiphilum</name>
    <dbReference type="NCBI Taxonomy" id="980631"/>
    <lineage>
        <taxon>Bacteria</taxon>
        <taxon>Pseudomonadati</taxon>
        <taxon>Pseudomonadota</taxon>
        <taxon>Alphaproteobacteria</taxon>
        <taxon>Hyphomicrobiales</taxon>
        <taxon>Xanthobacteraceae</taxon>
        <taxon>Azorhizobium</taxon>
    </lineage>
</organism>
<dbReference type="AlphaFoldDB" id="A0A917C800"/>
<dbReference type="PANTHER" id="PTHR30441">
    <property type="entry name" value="DUF748 DOMAIN-CONTAINING PROTEIN"/>
    <property type="match status" value="1"/>
</dbReference>
<evidence type="ECO:0000259" key="2">
    <source>
        <dbReference type="Pfam" id="PF05170"/>
    </source>
</evidence>
<feature type="compositionally biased region" description="Pro residues" evidence="1">
    <location>
        <begin position="1117"/>
        <end position="1149"/>
    </location>
</feature>
<accession>A0A917C800</accession>
<proteinExistence type="predicted"/>
<dbReference type="GO" id="GO:0005886">
    <property type="term" value="C:plasma membrane"/>
    <property type="evidence" value="ECO:0007669"/>
    <property type="project" value="TreeGrafter"/>
</dbReference>
<dbReference type="InterPro" id="IPR052894">
    <property type="entry name" value="AsmA-related"/>
</dbReference>
<keyword evidence="4" id="KW-1185">Reference proteome</keyword>
<feature type="region of interest" description="Disordered" evidence="1">
    <location>
        <begin position="1094"/>
        <end position="1251"/>
    </location>
</feature>
<protein>
    <submittedName>
        <fullName evidence="3">Membrane protein</fullName>
    </submittedName>
</protein>
<comment type="caution">
    <text evidence="3">The sequence shown here is derived from an EMBL/GenBank/DDBJ whole genome shotgun (WGS) entry which is preliminary data.</text>
</comment>
<dbReference type="Proteomes" id="UP000606044">
    <property type="component" value="Unassembled WGS sequence"/>
</dbReference>
<dbReference type="InterPro" id="IPR007844">
    <property type="entry name" value="AsmA"/>
</dbReference>
<dbReference type="PRINTS" id="PR01217">
    <property type="entry name" value="PRICHEXTENSN"/>
</dbReference>